<reference evidence="2" key="1">
    <citation type="submission" date="2008-12" db="EMBL/GenBank/DDBJ databases">
        <title>Medicago truncatula full length cdna cloning project.</title>
        <authorList>
            <person name="Moskal W."/>
            <person name="Chan A."/>
            <person name="Cheung F."/>
            <person name="Xiao Y."/>
            <person name="Town C.D."/>
        </authorList>
    </citation>
    <scope>NUCLEOTIDE SEQUENCE</scope>
</reference>
<dbReference type="Pfam" id="PF03171">
    <property type="entry name" value="2OG-FeII_Oxy"/>
    <property type="match status" value="1"/>
</dbReference>
<dbReference type="Gene3D" id="2.60.120.330">
    <property type="entry name" value="B-lactam Antibiotic, Isopenicillin N Synthase, Chain"/>
    <property type="match status" value="1"/>
</dbReference>
<evidence type="ECO:0000259" key="1">
    <source>
        <dbReference type="Pfam" id="PF03171"/>
    </source>
</evidence>
<dbReference type="SUPFAM" id="SSF51197">
    <property type="entry name" value="Clavaminate synthase-like"/>
    <property type="match status" value="1"/>
</dbReference>
<organism evidence="2">
    <name type="scientific">Medicago truncatula</name>
    <name type="common">Barrel medic</name>
    <name type="synonym">Medicago tribuloides</name>
    <dbReference type="NCBI Taxonomy" id="3880"/>
    <lineage>
        <taxon>Eukaryota</taxon>
        <taxon>Viridiplantae</taxon>
        <taxon>Streptophyta</taxon>
        <taxon>Embryophyta</taxon>
        <taxon>Tracheophyta</taxon>
        <taxon>Spermatophyta</taxon>
        <taxon>Magnoliopsida</taxon>
        <taxon>eudicotyledons</taxon>
        <taxon>Gunneridae</taxon>
        <taxon>Pentapetalae</taxon>
        <taxon>rosids</taxon>
        <taxon>fabids</taxon>
        <taxon>Fabales</taxon>
        <taxon>Fabaceae</taxon>
        <taxon>Papilionoideae</taxon>
        <taxon>50 kb inversion clade</taxon>
        <taxon>NPAAA clade</taxon>
        <taxon>Hologalegina</taxon>
        <taxon>IRL clade</taxon>
        <taxon>Trifolieae</taxon>
        <taxon>Medicago</taxon>
    </lineage>
</organism>
<dbReference type="AlphaFoldDB" id="B7FJE8"/>
<protein>
    <recommendedName>
        <fullName evidence="1">Isopenicillin N synthase-like Fe(2+) 2OG dioxygenase domain-containing protein</fullName>
    </recommendedName>
</protein>
<dbReference type="ExpressionAtlas" id="B7FJE8">
    <property type="expression patterns" value="differential"/>
</dbReference>
<sequence length="109" mass="12410">MRHSIVVNLGDQLEVITNGKYKSVEHRVIAQTNGTRMSIASFYNPGSDAVIYPAPELLEKQTEEKHNVYPKFVFEEYMKIYAALKFHAKEPRFEALKESNVNLGPIAIV</sequence>
<name>B7FJE8_MEDTR</name>
<feature type="domain" description="Isopenicillin N synthase-like Fe(2+) 2OG dioxygenase" evidence="1">
    <location>
        <begin position="2"/>
        <end position="45"/>
    </location>
</feature>
<dbReference type="EMBL" id="BT052215">
    <property type="protein sequence ID" value="ACJ84877.1"/>
    <property type="molecule type" value="mRNA"/>
</dbReference>
<dbReference type="PANTHER" id="PTHR47990">
    <property type="entry name" value="2-OXOGLUTARATE (2OG) AND FE(II)-DEPENDENT OXYGENASE SUPERFAMILY PROTEIN-RELATED"/>
    <property type="match status" value="1"/>
</dbReference>
<proteinExistence type="evidence at transcript level"/>
<dbReference type="InterPro" id="IPR050231">
    <property type="entry name" value="Iron_ascorbate_oxido_reductase"/>
</dbReference>
<accession>B7FJE8</accession>
<dbReference type="InterPro" id="IPR044861">
    <property type="entry name" value="IPNS-like_FE2OG_OXY"/>
</dbReference>
<dbReference type="InterPro" id="IPR027443">
    <property type="entry name" value="IPNS-like_sf"/>
</dbReference>
<evidence type="ECO:0000313" key="2">
    <source>
        <dbReference type="EMBL" id="ACJ84877.1"/>
    </source>
</evidence>